<feature type="compositionally biased region" description="Low complexity" evidence="1">
    <location>
        <begin position="118"/>
        <end position="136"/>
    </location>
</feature>
<feature type="compositionally biased region" description="Low complexity" evidence="1">
    <location>
        <begin position="152"/>
        <end position="170"/>
    </location>
</feature>
<organism evidence="3 4">
    <name type="scientific">Trametes cubensis</name>
    <dbReference type="NCBI Taxonomy" id="1111947"/>
    <lineage>
        <taxon>Eukaryota</taxon>
        <taxon>Fungi</taxon>
        <taxon>Dikarya</taxon>
        <taxon>Basidiomycota</taxon>
        <taxon>Agaricomycotina</taxon>
        <taxon>Agaricomycetes</taxon>
        <taxon>Polyporales</taxon>
        <taxon>Polyporaceae</taxon>
        <taxon>Trametes</taxon>
    </lineage>
</organism>
<dbReference type="EMBL" id="JAPEVG010000002">
    <property type="protein sequence ID" value="KAJ8502083.1"/>
    <property type="molecule type" value="Genomic_DNA"/>
</dbReference>
<dbReference type="Proteomes" id="UP001215151">
    <property type="component" value="Unassembled WGS sequence"/>
</dbReference>
<gene>
    <name evidence="3" type="ORF">ONZ51_g239</name>
</gene>
<evidence type="ECO:0000256" key="2">
    <source>
        <dbReference type="SAM" id="Phobius"/>
    </source>
</evidence>
<feature type="compositionally biased region" description="Low complexity" evidence="1">
    <location>
        <begin position="102"/>
        <end position="111"/>
    </location>
</feature>
<protein>
    <submittedName>
        <fullName evidence="3">Uncharacterized protein</fullName>
    </submittedName>
</protein>
<feature type="compositionally biased region" description="Polar residues" evidence="1">
    <location>
        <begin position="231"/>
        <end position="255"/>
    </location>
</feature>
<feature type="region of interest" description="Disordered" evidence="1">
    <location>
        <begin position="96"/>
        <end position="255"/>
    </location>
</feature>
<evidence type="ECO:0000313" key="3">
    <source>
        <dbReference type="EMBL" id="KAJ8502083.1"/>
    </source>
</evidence>
<keyword evidence="2" id="KW-1133">Transmembrane helix</keyword>
<keyword evidence="2" id="KW-0812">Transmembrane</keyword>
<sequence length="391" mass="41199">MYNSQGLSPCQVAEEVLLVQSYGTGESVNQYACNAVMYSLWAACLLCNRQSPDNFSAYSESWGCAGQFSTPSSSRVDIPGWANLPLIDDNTFNEQAAKQEAGGTQTSGSSSTHDHTDPPSTSTSSSQSNDPPHSSPTNVGSTPAQPPSHPDSAAQSSGSSSPTGAAGQQSDSLPSEEVQTGGMQPSAVFDKPSEPRPATLTAPGQPPALSTTASYMTGSSQFSQSQAGSSNTDGHVQSSGSPTPTSNPAQSASRSSNRMDAIIGGVVGSVILLTIAVRLAYLIAARRRRRSTKHVVSIDTGPLGRRGHSEDDAFDDEHEQKEDMAEEPKTELYSPVHRPEDGSFASASYSMKLYDPDDPSTYPPRLSEICGRLPTRPPVNVSGAPEIYEVY</sequence>
<name>A0AAD7U3S9_9APHY</name>
<reference evidence="3" key="1">
    <citation type="submission" date="2022-11" db="EMBL/GenBank/DDBJ databases">
        <title>Genome Sequence of Cubamyces cubensis.</title>
        <authorList>
            <person name="Buettner E."/>
        </authorList>
    </citation>
    <scope>NUCLEOTIDE SEQUENCE</scope>
    <source>
        <strain evidence="3">MPL-01</strain>
    </source>
</reference>
<proteinExistence type="predicted"/>
<feature type="compositionally biased region" description="Low complexity" evidence="1">
    <location>
        <begin position="218"/>
        <end position="230"/>
    </location>
</feature>
<feature type="compositionally biased region" description="Polar residues" evidence="1">
    <location>
        <begin position="208"/>
        <end position="217"/>
    </location>
</feature>
<feature type="compositionally biased region" description="Basic and acidic residues" evidence="1">
    <location>
        <begin position="318"/>
        <end position="330"/>
    </location>
</feature>
<evidence type="ECO:0000313" key="4">
    <source>
        <dbReference type="Proteomes" id="UP001215151"/>
    </source>
</evidence>
<feature type="transmembrane region" description="Helical" evidence="2">
    <location>
        <begin position="261"/>
        <end position="284"/>
    </location>
</feature>
<evidence type="ECO:0000256" key="1">
    <source>
        <dbReference type="SAM" id="MobiDB-lite"/>
    </source>
</evidence>
<comment type="caution">
    <text evidence="3">The sequence shown here is derived from an EMBL/GenBank/DDBJ whole genome shotgun (WGS) entry which is preliminary data.</text>
</comment>
<keyword evidence="2" id="KW-0472">Membrane</keyword>
<keyword evidence="4" id="KW-1185">Reference proteome</keyword>
<dbReference type="CDD" id="cd12087">
    <property type="entry name" value="TM_EGFR-like"/>
    <property type="match status" value="1"/>
</dbReference>
<dbReference type="AlphaFoldDB" id="A0AAD7U3S9"/>
<accession>A0AAD7U3S9</accession>
<feature type="region of interest" description="Disordered" evidence="1">
    <location>
        <begin position="291"/>
        <end position="340"/>
    </location>
</feature>
<feature type="compositionally biased region" description="Polar residues" evidence="1">
    <location>
        <begin position="171"/>
        <end position="183"/>
    </location>
</feature>